<dbReference type="AlphaFoldDB" id="A0A815W7D1"/>
<feature type="region of interest" description="Disordered" evidence="1">
    <location>
        <begin position="18"/>
        <end position="40"/>
    </location>
</feature>
<evidence type="ECO:0000259" key="2">
    <source>
        <dbReference type="Pfam" id="PF13843"/>
    </source>
</evidence>
<keyword evidence="4" id="KW-1185">Reference proteome</keyword>
<evidence type="ECO:0000313" key="4">
    <source>
        <dbReference type="Proteomes" id="UP000663828"/>
    </source>
</evidence>
<dbReference type="Pfam" id="PF13843">
    <property type="entry name" value="DDE_Tnp_1_7"/>
    <property type="match status" value="1"/>
</dbReference>
<dbReference type="InterPro" id="IPR029526">
    <property type="entry name" value="PGBD"/>
</dbReference>
<organism evidence="3 4">
    <name type="scientific">Adineta ricciae</name>
    <name type="common">Rotifer</name>
    <dbReference type="NCBI Taxonomy" id="249248"/>
    <lineage>
        <taxon>Eukaryota</taxon>
        <taxon>Metazoa</taxon>
        <taxon>Spiralia</taxon>
        <taxon>Gnathifera</taxon>
        <taxon>Rotifera</taxon>
        <taxon>Eurotatoria</taxon>
        <taxon>Bdelloidea</taxon>
        <taxon>Adinetida</taxon>
        <taxon>Adinetidae</taxon>
        <taxon>Adineta</taxon>
    </lineage>
</organism>
<proteinExistence type="predicted"/>
<feature type="domain" description="PiggyBac transposable element-derived protein" evidence="2">
    <location>
        <begin position="79"/>
        <end position="155"/>
    </location>
</feature>
<accession>A0A815W7D1</accession>
<dbReference type="EMBL" id="CAJNOR010005000">
    <property type="protein sequence ID" value="CAF1539594.1"/>
    <property type="molecule type" value="Genomic_DNA"/>
</dbReference>
<dbReference type="Proteomes" id="UP000663828">
    <property type="component" value="Unassembled WGS sequence"/>
</dbReference>
<evidence type="ECO:0000256" key="1">
    <source>
        <dbReference type="SAM" id="MobiDB-lite"/>
    </source>
</evidence>
<gene>
    <name evidence="3" type="ORF">XAT740_LOCUS42079</name>
</gene>
<evidence type="ECO:0000313" key="3">
    <source>
        <dbReference type="EMBL" id="CAF1539594.1"/>
    </source>
</evidence>
<reference evidence="3" key="1">
    <citation type="submission" date="2021-02" db="EMBL/GenBank/DDBJ databases">
        <authorList>
            <person name="Nowell W R."/>
        </authorList>
    </citation>
    <scope>NUCLEOTIDE SEQUENCE</scope>
</reference>
<protein>
    <recommendedName>
        <fullName evidence="2">PiggyBac transposable element-derived protein domain-containing protein</fullName>
    </recommendedName>
</protein>
<sequence length="273" mass="31759">MMSLTTKMVIITIKSGRQWTSNEPPKGKIPSDNILRQENGVGRPATGIKTLEDAFEILITQEMVLLLAKETNRRAHVILEQWNKKNADTAYPLNAEVYMVRQPGATATTKDASRIRNLVKRLVHTWINKRRSITTDNYFNSAELAEDLLGVQTTLTIVDDEKKKPEIILYYNSIKGDVDHMDQMVQTYSFDVGAIAAFVVWTTRNPQWNEKKNYRRRLFLMEVGYDLLQLHLDRRQHQPRALQKNVRLVTCESFFLYNLTQKQNHFFTIDVTR</sequence>
<name>A0A815W7D1_ADIRI</name>
<comment type="caution">
    <text evidence="3">The sequence shown here is derived from an EMBL/GenBank/DDBJ whole genome shotgun (WGS) entry which is preliminary data.</text>
</comment>